<dbReference type="AlphaFoldDB" id="A0A2U8WCY7"/>
<dbReference type="InterPro" id="IPR009009">
    <property type="entry name" value="RlpA-like_DPBB"/>
</dbReference>
<comment type="similarity">
    <text evidence="3 4">Belongs to the RlpA family.</text>
</comment>
<accession>A0A2U8WCY7</accession>
<evidence type="ECO:0000313" key="7">
    <source>
        <dbReference type="Proteomes" id="UP000245926"/>
    </source>
</evidence>
<dbReference type="OrthoDB" id="9779128at2"/>
<dbReference type="NCBIfam" id="TIGR00413">
    <property type="entry name" value="rlpA"/>
    <property type="match status" value="1"/>
</dbReference>
<dbReference type="GO" id="GO:0071555">
    <property type="term" value="P:cell wall organization"/>
    <property type="evidence" value="ECO:0007669"/>
    <property type="project" value="UniProtKB-KW"/>
</dbReference>
<dbReference type="Proteomes" id="UP000245926">
    <property type="component" value="Chromosome"/>
</dbReference>
<dbReference type="EMBL" id="CP029550">
    <property type="protein sequence ID" value="AWN44044.1"/>
    <property type="molecule type" value="Genomic_DNA"/>
</dbReference>
<feature type="domain" description="RlpA-like protein double-psi beta-barrel" evidence="5">
    <location>
        <begin position="32"/>
        <end position="118"/>
    </location>
</feature>
<dbReference type="CDD" id="cd22268">
    <property type="entry name" value="DPBB_RlpA-like"/>
    <property type="match status" value="1"/>
</dbReference>
<keyword evidence="3" id="KW-0732">Signal</keyword>
<evidence type="ECO:0000259" key="5">
    <source>
        <dbReference type="Pfam" id="PF03330"/>
    </source>
</evidence>
<dbReference type="EC" id="4.2.2.-" evidence="3"/>
<dbReference type="Pfam" id="PF03330">
    <property type="entry name" value="DPBB_1"/>
    <property type="match status" value="1"/>
</dbReference>
<feature type="signal peptide" evidence="3">
    <location>
        <begin position="1"/>
        <end position="23"/>
    </location>
</feature>
<comment type="function">
    <text evidence="3">Lytic transglycosylase with a strong preference for naked glycan strands that lack stem peptides.</text>
</comment>
<evidence type="ECO:0000256" key="3">
    <source>
        <dbReference type="HAMAP-Rule" id="MF_02071"/>
    </source>
</evidence>
<evidence type="ECO:0000256" key="4">
    <source>
        <dbReference type="RuleBase" id="RU003495"/>
    </source>
</evidence>
<dbReference type="Gene3D" id="2.40.40.10">
    <property type="entry name" value="RlpA-like domain"/>
    <property type="match status" value="1"/>
</dbReference>
<dbReference type="GO" id="GO:0008932">
    <property type="term" value="F:lytic endotransglycosylase activity"/>
    <property type="evidence" value="ECO:0007669"/>
    <property type="project" value="UniProtKB-UniRule"/>
</dbReference>
<dbReference type="GO" id="GO:0000270">
    <property type="term" value="P:peptidoglycan metabolic process"/>
    <property type="evidence" value="ECO:0007669"/>
    <property type="project" value="UniProtKB-UniRule"/>
</dbReference>
<dbReference type="PANTHER" id="PTHR34183">
    <property type="entry name" value="ENDOLYTIC PEPTIDOGLYCAN TRANSGLYCOSYLASE RLPA"/>
    <property type="match status" value="1"/>
</dbReference>
<sequence length="122" mass="12648" precursor="true">MISNARLMLLAIVAITCSTGAHAEAAPSAPAQSGVASWYGPGFHGRRTANGERFNTHALTAAHRSLPFGTQVRVTNKSNGRSVVVRINDRGPFVGGRVIDLSNASARAIGVSGVAKVSLARL</sequence>
<dbReference type="KEGG" id="mets:DK389_30500"/>
<name>A0A2U8WCY7_9HYPH</name>
<keyword evidence="2 3" id="KW-0961">Cell wall biogenesis/degradation</keyword>
<organism evidence="6 7">
    <name type="scientific">Methylobacterium durans</name>
    <dbReference type="NCBI Taxonomy" id="2202825"/>
    <lineage>
        <taxon>Bacteria</taxon>
        <taxon>Pseudomonadati</taxon>
        <taxon>Pseudomonadota</taxon>
        <taxon>Alphaproteobacteria</taxon>
        <taxon>Hyphomicrobiales</taxon>
        <taxon>Methylobacteriaceae</taxon>
        <taxon>Methylobacterium</taxon>
    </lineage>
</organism>
<evidence type="ECO:0000256" key="1">
    <source>
        <dbReference type="ARBA" id="ARBA00023239"/>
    </source>
</evidence>
<dbReference type="InterPro" id="IPR036908">
    <property type="entry name" value="RlpA-like_sf"/>
</dbReference>
<dbReference type="HAMAP" id="MF_02071">
    <property type="entry name" value="RlpA"/>
    <property type="match status" value="1"/>
</dbReference>
<dbReference type="PANTHER" id="PTHR34183:SF8">
    <property type="entry name" value="ENDOLYTIC PEPTIDOGLYCAN TRANSGLYCOSYLASE RLPA-RELATED"/>
    <property type="match status" value="1"/>
</dbReference>
<evidence type="ECO:0000256" key="2">
    <source>
        <dbReference type="ARBA" id="ARBA00023316"/>
    </source>
</evidence>
<dbReference type="SUPFAM" id="SSF50685">
    <property type="entry name" value="Barwin-like endoglucanases"/>
    <property type="match status" value="1"/>
</dbReference>
<evidence type="ECO:0000313" key="6">
    <source>
        <dbReference type="EMBL" id="AWN44044.1"/>
    </source>
</evidence>
<gene>
    <name evidence="3" type="primary">rlpA</name>
    <name evidence="6" type="ORF">DK389_30500</name>
</gene>
<proteinExistence type="inferred from homology"/>
<reference evidence="7" key="1">
    <citation type="submission" date="2018-05" db="EMBL/GenBank/DDBJ databases">
        <title>Complete Genome Sequence of Methylobacterium sp. 17SD2-17.</title>
        <authorList>
            <person name="Srinivasan S."/>
        </authorList>
    </citation>
    <scope>NUCLEOTIDE SEQUENCE [LARGE SCALE GENOMIC DNA]</scope>
    <source>
        <strain evidence="7">17SD2-17</strain>
    </source>
</reference>
<keyword evidence="6" id="KW-0449">Lipoprotein</keyword>
<dbReference type="InterPro" id="IPR012997">
    <property type="entry name" value="RplA"/>
</dbReference>
<keyword evidence="7" id="KW-1185">Reference proteome</keyword>
<dbReference type="InterPro" id="IPR034718">
    <property type="entry name" value="RlpA"/>
</dbReference>
<dbReference type="RefSeq" id="WP_109895414.1">
    <property type="nucleotide sequence ID" value="NZ_CP029550.1"/>
</dbReference>
<feature type="chain" id="PRO_5016183659" description="Endolytic peptidoglycan transglycosylase RlpA" evidence="3">
    <location>
        <begin position="24"/>
        <end position="122"/>
    </location>
</feature>
<keyword evidence="1 3" id="KW-0456">Lyase</keyword>
<protein>
    <recommendedName>
        <fullName evidence="3">Endolytic peptidoglycan transglycosylase RlpA</fullName>
        <ecNumber evidence="3">4.2.2.-</ecNumber>
    </recommendedName>
</protein>